<gene>
    <name evidence="1" type="ORF">GWK08_02430</name>
</gene>
<comment type="caution">
    <text evidence="1">The sequence shown here is derived from an EMBL/GenBank/DDBJ whole genome shotgun (WGS) entry which is preliminary data.</text>
</comment>
<dbReference type="Proteomes" id="UP000468581">
    <property type="component" value="Unassembled WGS sequence"/>
</dbReference>
<name>A0A6P0UGZ8_9FLAO</name>
<dbReference type="RefSeq" id="WP_163605315.1">
    <property type="nucleotide sequence ID" value="NZ_JAABOO010000001.1"/>
</dbReference>
<dbReference type="EMBL" id="JAABOO010000001">
    <property type="protein sequence ID" value="NER12287.1"/>
    <property type="molecule type" value="Genomic_DNA"/>
</dbReference>
<protein>
    <submittedName>
        <fullName evidence="1">Uncharacterized protein</fullName>
    </submittedName>
</protein>
<proteinExistence type="predicted"/>
<dbReference type="AlphaFoldDB" id="A0A6P0UGZ8"/>
<evidence type="ECO:0000313" key="1">
    <source>
        <dbReference type="EMBL" id="NER12287.1"/>
    </source>
</evidence>
<accession>A0A6P0UGZ8</accession>
<evidence type="ECO:0000313" key="2">
    <source>
        <dbReference type="Proteomes" id="UP000468581"/>
    </source>
</evidence>
<keyword evidence="2" id="KW-1185">Reference proteome</keyword>
<organism evidence="1 2">
    <name type="scientific">Leptobacterium flavescens</name>
    <dbReference type="NCBI Taxonomy" id="472055"/>
    <lineage>
        <taxon>Bacteria</taxon>
        <taxon>Pseudomonadati</taxon>
        <taxon>Bacteroidota</taxon>
        <taxon>Flavobacteriia</taxon>
        <taxon>Flavobacteriales</taxon>
        <taxon>Flavobacteriaceae</taxon>
        <taxon>Leptobacterium</taxon>
    </lineage>
</organism>
<sequence length="89" mass="10106">MASIRNLKKDINNVLGDIIDAVYIWEMINDKNNSDKGNAIIDETIAVFDELIVKVNDRTVENRKAHLKAVNAELEEKSKALIEKVNKLK</sequence>
<reference evidence="1 2" key="1">
    <citation type="submission" date="2020-01" db="EMBL/GenBank/DDBJ databases">
        <title>Leptobacterium flavescens.</title>
        <authorList>
            <person name="Wang G."/>
        </authorList>
    </citation>
    <scope>NUCLEOTIDE SEQUENCE [LARGE SCALE GENOMIC DNA]</scope>
    <source>
        <strain evidence="1 2">KCTC 22160</strain>
    </source>
</reference>